<dbReference type="STRING" id="497964.CfE428DRAFT_4451"/>
<dbReference type="eggNOG" id="ENOG502ZHJB">
    <property type="taxonomic scope" value="Bacteria"/>
</dbReference>
<comment type="caution">
    <text evidence="2">The sequence shown here is derived from an EMBL/GenBank/DDBJ whole genome shotgun (WGS) entry which is preliminary data.</text>
</comment>
<evidence type="ECO:0000313" key="2">
    <source>
        <dbReference type="EMBL" id="EDY18021.1"/>
    </source>
</evidence>
<keyword evidence="3" id="KW-1185">Reference proteome</keyword>
<keyword evidence="1" id="KW-0812">Transmembrane</keyword>
<proteinExistence type="predicted"/>
<accession>B4D6B2</accession>
<gene>
    <name evidence="2" type="ORF">CfE428DRAFT_4451</name>
</gene>
<sequence>MSDRIDAMEGAAMPSTVENTPATALGRRMTWLRAIGITVFIFCIPALFRERDLVQLPFNDKPVKLLQRLRPDGVLLGDSMLASRINPEALRKVSNVPCALLPYPGSGTALWFLVTKNIVAAQSHPPHWMIIFFRDKQLTMPAHRTGERYRDGLEMCMQGDEPLFHSILAITQRDTEPWTEHLVDGFYILQRKRKDWQTKVQYGALKAVAGRPERAPVREAAARIFKPTYSQTEKEAISARDGEVSLDIESHDFQANVAQSFLPAILEVAQRSHIQLLFYRVKRRPKDSHTPSVDKPNLQKYAQALREYLSARGALLVDETTDPEVTFAYYSSDDHVQDSMMAPYTKLFWNKVRPVLDNAGAASLRP</sequence>
<keyword evidence="1" id="KW-0472">Membrane</keyword>
<evidence type="ECO:0000256" key="1">
    <source>
        <dbReference type="SAM" id="Phobius"/>
    </source>
</evidence>
<dbReference type="EMBL" id="ABVL01000015">
    <property type="protein sequence ID" value="EDY18021.1"/>
    <property type="molecule type" value="Genomic_DNA"/>
</dbReference>
<reference evidence="2 3" key="1">
    <citation type="journal article" date="2011" name="J. Bacteriol.">
        <title>Genome sequence of Chthoniobacter flavus Ellin428, an aerobic heterotrophic soil bacterium.</title>
        <authorList>
            <person name="Kant R."/>
            <person name="van Passel M.W."/>
            <person name="Palva A."/>
            <person name="Lucas S."/>
            <person name="Lapidus A."/>
            <person name="Glavina Del Rio T."/>
            <person name="Dalin E."/>
            <person name="Tice H."/>
            <person name="Bruce D."/>
            <person name="Goodwin L."/>
            <person name="Pitluck S."/>
            <person name="Larimer F.W."/>
            <person name="Land M.L."/>
            <person name="Hauser L."/>
            <person name="Sangwan P."/>
            <person name="de Vos W.M."/>
            <person name="Janssen P.H."/>
            <person name="Smidt H."/>
        </authorList>
    </citation>
    <scope>NUCLEOTIDE SEQUENCE [LARGE SCALE GENOMIC DNA]</scope>
    <source>
        <strain evidence="2 3">Ellin428</strain>
    </source>
</reference>
<protein>
    <submittedName>
        <fullName evidence="2">Uncharacterized protein</fullName>
    </submittedName>
</protein>
<feature type="transmembrane region" description="Helical" evidence="1">
    <location>
        <begin position="30"/>
        <end position="48"/>
    </location>
</feature>
<name>B4D6B2_9BACT</name>
<dbReference type="InParanoid" id="B4D6B2"/>
<organism evidence="2 3">
    <name type="scientific">Chthoniobacter flavus Ellin428</name>
    <dbReference type="NCBI Taxonomy" id="497964"/>
    <lineage>
        <taxon>Bacteria</taxon>
        <taxon>Pseudomonadati</taxon>
        <taxon>Verrucomicrobiota</taxon>
        <taxon>Spartobacteria</taxon>
        <taxon>Chthoniobacterales</taxon>
        <taxon>Chthoniobacteraceae</taxon>
        <taxon>Chthoniobacter</taxon>
    </lineage>
</organism>
<dbReference type="RefSeq" id="WP_006981774.1">
    <property type="nucleotide sequence ID" value="NZ_ABVL01000015.1"/>
</dbReference>
<dbReference type="Proteomes" id="UP000005824">
    <property type="component" value="Unassembled WGS sequence"/>
</dbReference>
<evidence type="ECO:0000313" key="3">
    <source>
        <dbReference type="Proteomes" id="UP000005824"/>
    </source>
</evidence>
<keyword evidence="1" id="KW-1133">Transmembrane helix</keyword>
<dbReference type="AlphaFoldDB" id="B4D6B2"/>